<accession>A0ACB9TJ66</accession>
<evidence type="ECO:0000313" key="1">
    <source>
        <dbReference type="EMBL" id="KAI4466913.1"/>
    </source>
</evidence>
<gene>
    <name evidence="1" type="ORF">MML48_2g00003924</name>
</gene>
<evidence type="ECO:0000313" key="2">
    <source>
        <dbReference type="Proteomes" id="UP001056778"/>
    </source>
</evidence>
<protein>
    <submittedName>
        <fullName evidence="1">Semaphorin</fullName>
    </submittedName>
</protein>
<name>A0ACB9TJ66_HOLOL</name>
<sequence>MSIVSNMKISDKKIFSDVLVEIIDNHIDLTTPINTKRSKDSVWRQFTQFCDERKHTLDVSMPENCQNYIRIMAKSAQGRLLVCGTNSFKPVCREYNILSGNYSMEKEKPGQALCPYDPHHNSTAIYVESTTELIDGKYGDVMAQLIYATFTTPPNSISGSAVCAFSLQNIADTFEGNFKEQTAINSNWLPVQSSKVPDPRPGQCHNDSRTLPDLTLNFIKTHSLMDESVSNFFGQPIVIRTSVHYRFTQIAVDPQVKVPGGNTYDVLFIGTDNGKVIKAVNGLSAETRHGVRPVVVEEIQVFPGHVAVRSIKVVRNSRQDGRLIVVSDGEVQSLRLHRCDSNKISSCGECVALQDPYCAWDKLQGKCRSQGSGRWGEESYFYQSVATGQHAACPPPKIVKDPSSVGGLSSTQPKYNHDHQPSKDQPEGQIINIVPDKEYEHSGPSVSAADGLPPQYSVETLVMAVVAGAVSALVVGFIAGYLCGRKCHKDEDDNLPYPDTEYEYFEQRQNMNRIQAEPKLLPQEEVTYAEPVLVPQPPPKLHSPKNTLRKLPHQNNAETLFQFQTDNAYNGREYRGRDNFGTLRSHQNDYKQEIITGILTFNYKLVDEYKVFQEL</sequence>
<comment type="caution">
    <text evidence="1">The sequence shown here is derived from an EMBL/GenBank/DDBJ whole genome shotgun (WGS) entry which is preliminary data.</text>
</comment>
<dbReference type="Proteomes" id="UP001056778">
    <property type="component" value="Chromosome 2"/>
</dbReference>
<proteinExistence type="predicted"/>
<dbReference type="EMBL" id="CM043016">
    <property type="protein sequence ID" value="KAI4466913.1"/>
    <property type="molecule type" value="Genomic_DNA"/>
</dbReference>
<reference evidence="1" key="1">
    <citation type="submission" date="2022-04" db="EMBL/GenBank/DDBJ databases">
        <title>Chromosome-scale genome assembly of Holotrichia oblita Faldermann.</title>
        <authorList>
            <person name="Rongchong L."/>
        </authorList>
    </citation>
    <scope>NUCLEOTIDE SEQUENCE</scope>
    <source>
        <strain evidence="1">81SQS9</strain>
    </source>
</reference>
<keyword evidence="2" id="KW-1185">Reference proteome</keyword>
<organism evidence="1 2">
    <name type="scientific">Holotrichia oblita</name>
    <name type="common">Chafer beetle</name>
    <dbReference type="NCBI Taxonomy" id="644536"/>
    <lineage>
        <taxon>Eukaryota</taxon>
        <taxon>Metazoa</taxon>
        <taxon>Ecdysozoa</taxon>
        <taxon>Arthropoda</taxon>
        <taxon>Hexapoda</taxon>
        <taxon>Insecta</taxon>
        <taxon>Pterygota</taxon>
        <taxon>Neoptera</taxon>
        <taxon>Endopterygota</taxon>
        <taxon>Coleoptera</taxon>
        <taxon>Polyphaga</taxon>
        <taxon>Scarabaeiformia</taxon>
        <taxon>Scarabaeidae</taxon>
        <taxon>Melolonthinae</taxon>
        <taxon>Holotrichia</taxon>
    </lineage>
</organism>